<reference evidence="1" key="1">
    <citation type="submission" date="2016-07" db="EMBL/GenBank/DDBJ databases">
        <authorList>
            <person name="Bretaudeau A."/>
        </authorList>
    </citation>
    <scope>NUCLEOTIDE SEQUENCE</scope>
    <source>
        <strain evidence="1">Rice</strain>
        <tissue evidence="1">Whole body</tissue>
    </source>
</reference>
<evidence type="ECO:0000313" key="1">
    <source>
        <dbReference type="EMBL" id="SOQ59456.1"/>
    </source>
</evidence>
<proteinExistence type="predicted"/>
<dbReference type="EMBL" id="ODYU01012914">
    <property type="protein sequence ID" value="SOQ59456.1"/>
    <property type="molecule type" value="Genomic_DNA"/>
</dbReference>
<organism evidence="1">
    <name type="scientific">Spodoptera frugiperda</name>
    <name type="common">Fall armyworm</name>
    <dbReference type="NCBI Taxonomy" id="7108"/>
    <lineage>
        <taxon>Eukaryota</taxon>
        <taxon>Metazoa</taxon>
        <taxon>Ecdysozoa</taxon>
        <taxon>Arthropoda</taxon>
        <taxon>Hexapoda</taxon>
        <taxon>Insecta</taxon>
        <taxon>Pterygota</taxon>
        <taxon>Neoptera</taxon>
        <taxon>Endopterygota</taxon>
        <taxon>Lepidoptera</taxon>
        <taxon>Glossata</taxon>
        <taxon>Ditrysia</taxon>
        <taxon>Noctuoidea</taxon>
        <taxon>Noctuidae</taxon>
        <taxon>Amphipyrinae</taxon>
        <taxon>Spodoptera</taxon>
    </lineage>
</organism>
<sequence length="181" mass="20295">MEFEIEKAGNAWVRVEAQLENDAAFLIKGQLNTICVDIHNKNFHFKPSDLEVIGFLRWEYHQITSPSLGEARGSVRHLLTKNHPVPTPAFRVGAPGENLPITSPVLGETRSLSSFVSDSYCLKTASFPALLFEPEPRCKNQDPFTSTAYMWLLLIKALLLHGQACLEGNSLFNCKDCYNNK</sequence>
<dbReference type="AlphaFoldDB" id="A0A2H1X2L3"/>
<name>A0A2H1X2L3_SPOFR</name>
<protein>
    <submittedName>
        <fullName evidence="1">SFRICE_033292</fullName>
    </submittedName>
</protein>
<accession>A0A2H1X2L3</accession>
<gene>
    <name evidence="1" type="ORF">SFRICE_033292</name>
</gene>